<evidence type="ECO:0000313" key="5">
    <source>
        <dbReference type="Proteomes" id="UP001314241"/>
    </source>
</evidence>
<dbReference type="Gene3D" id="2.20.25.110">
    <property type="entry name" value="S-adenosyl-L-methionine-dependent methyltransferases"/>
    <property type="match status" value="1"/>
</dbReference>
<protein>
    <submittedName>
        <fullName evidence="4">Ubiquinone/menaquinone biosynthesis C-methylase UbiE/MenG (UbiE)</fullName>
    </submittedName>
</protein>
<evidence type="ECO:0000259" key="3">
    <source>
        <dbReference type="Pfam" id="PF13649"/>
    </source>
</evidence>
<reference evidence="4 5" key="1">
    <citation type="submission" date="2024-01" db="EMBL/GenBank/DDBJ databases">
        <authorList>
            <person name="Botero Cardona J."/>
        </authorList>
    </citation>
    <scope>NUCLEOTIDE SEQUENCE [LARGE SCALE GENOMIC DNA]</scope>
    <source>
        <strain evidence="4 5">LMG 33000</strain>
    </source>
</reference>
<keyword evidence="2" id="KW-0808">Transferase</keyword>
<evidence type="ECO:0000256" key="1">
    <source>
        <dbReference type="ARBA" id="ARBA00022603"/>
    </source>
</evidence>
<dbReference type="SUPFAM" id="SSF53335">
    <property type="entry name" value="S-adenosyl-L-methionine-dependent methyltransferases"/>
    <property type="match status" value="1"/>
</dbReference>
<keyword evidence="5" id="KW-1185">Reference proteome</keyword>
<keyword evidence="1" id="KW-0489">Methyltransferase</keyword>
<dbReference type="PANTHER" id="PTHR43861">
    <property type="entry name" value="TRANS-ACONITATE 2-METHYLTRANSFERASE-RELATED"/>
    <property type="match status" value="1"/>
</dbReference>
<dbReference type="InterPro" id="IPR041698">
    <property type="entry name" value="Methyltransf_25"/>
</dbReference>
<dbReference type="PANTHER" id="PTHR43861:SF1">
    <property type="entry name" value="TRANS-ACONITATE 2-METHYLTRANSFERASE"/>
    <property type="match status" value="1"/>
</dbReference>
<sequence length="251" mass="28975">MTEPINDDYTTFAAQYDALFDPELYQDWAAYVERLSQPSKMLDLAGGAGRLAVLLAQQGYQVDLLDLSPDMLALAQKHAQAADVDLRLLEGDMRDFSDWTERYPLIVSFADSLNYLPSKPDLMAALEQVYEHLEEGGRFLFDVITPYQVEVGYDNYYYNNDDDPENIFMWTSFPGENKNSVDHDLKFFVYDEELDAFKLLREVHHEQTYTLKDYLKCLKKVGFKDVKVSADFGRAAADDEADRWFFEARKG</sequence>
<proteinExistence type="predicted"/>
<dbReference type="CDD" id="cd02440">
    <property type="entry name" value="AdoMet_MTases"/>
    <property type="match status" value="1"/>
</dbReference>
<name>A0ABP0ETF7_9LACO</name>
<dbReference type="InterPro" id="IPR029063">
    <property type="entry name" value="SAM-dependent_MTases_sf"/>
</dbReference>
<accession>A0ABP0ETF7</accession>
<comment type="caution">
    <text evidence="4">The sequence shown here is derived from an EMBL/GenBank/DDBJ whole genome shotgun (WGS) entry which is preliminary data.</text>
</comment>
<evidence type="ECO:0000256" key="2">
    <source>
        <dbReference type="ARBA" id="ARBA00022679"/>
    </source>
</evidence>
<organism evidence="4 5">
    <name type="scientific">Eupransor demetentiae</name>
    <dbReference type="NCBI Taxonomy" id="3109584"/>
    <lineage>
        <taxon>Bacteria</taxon>
        <taxon>Bacillati</taxon>
        <taxon>Bacillota</taxon>
        <taxon>Bacilli</taxon>
        <taxon>Lactobacillales</taxon>
        <taxon>Lactobacillaceae</taxon>
        <taxon>Eupransor</taxon>
    </lineage>
</organism>
<feature type="domain" description="Methyltransferase" evidence="3">
    <location>
        <begin position="42"/>
        <end position="137"/>
    </location>
</feature>
<dbReference type="Gene3D" id="3.40.50.150">
    <property type="entry name" value="Vaccinia Virus protein VP39"/>
    <property type="match status" value="1"/>
</dbReference>
<dbReference type="RefSeq" id="WP_349642190.1">
    <property type="nucleotide sequence ID" value="NZ_CAWVOH010000002.1"/>
</dbReference>
<dbReference type="EMBL" id="CAWVOH010000002">
    <property type="protein sequence ID" value="CAK8054647.1"/>
    <property type="molecule type" value="Genomic_DNA"/>
</dbReference>
<dbReference type="Proteomes" id="UP001314241">
    <property type="component" value="Unassembled WGS sequence"/>
</dbReference>
<dbReference type="Pfam" id="PF13649">
    <property type="entry name" value="Methyltransf_25"/>
    <property type="match status" value="1"/>
</dbReference>
<evidence type="ECO:0000313" key="4">
    <source>
        <dbReference type="EMBL" id="CAK8054647.1"/>
    </source>
</evidence>
<keyword evidence="4" id="KW-0830">Ubiquinone</keyword>
<gene>
    <name evidence="4" type="ORF">R54876_GBNLAHCA_01221</name>
</gene>